<reference evidence="2" key="2">
    <citation type="journal article" date="2021" name="PeerJ">
        <title>Extensive microbial diversity within the chicken gut microbiome revealed by metagenomics and culture.</title>
        <authorList>
            <person name="Gilroy R."/>
            <person name="Ravi A."/>
            <person name="Getino M."/>
            <person name="Pursley I."/>
            <person name="Horton D.L."/>
            <person name="Alikhan N.F."/>
            <person name="Baker D."/>
            <person name="Gharbi K."/>
            <person name="Hall N."/>
            <person name="Watson M."/>
            <person name="Adriaenssens E.M."/>
            <person name="Foster-Nyarko E."/>
            <person name="Jarju S."/>
            <person name="Secka A."/>
            <person name="Antonio M."/>
            <person name="Oren A."/>
            <person name="Chaudhuri R.R."/>
            <person name="La Ragione R."/>
            <person name="Hildebrand F."/>
            <person name="Pallen M.J."/>
        </authorList>
    </citation>
    <scope>NUCLEOTIDE SEQUENCE</scope>
    <source>
        <strain evidence="2">2889</strain>
    </source>
</reference>
<dbReference type="InterPro" id="IPR001932">
    <property type="entry name" value="PPM-type_phosphatase-like_dom"/>
</dbReference>
<dbReference type="SMART" id="SM00332">
    <property type="entry name" value="PP2Cc"/>
    <property type="match status" value="1"/>
</dbReference>
<evidence type="ECO:0000259" key="1">
    <source>
        <dbReference type="SMART" id="SM00332"/>
    </source>
</evidence>
<dbReference type="InterPro" id="IPR036457">
    <property type="entry name" value="PPM-type-like_dom_sf"/>
</dbReference>
<feature type="domain" description="PPM-type phosphatase" evidence="1">
    <location>
        <begin position="5"/>
        <end position="285"/>
    </location>
</feature>
<gene>
    <name evidence="2" type="ORF">IAB08_06915</name>
</gene>
<reference evidence="2" key="1">
    <citation type="submission" date="2020-10" db="EMBL/GenBank/DDBJ databases">
        <authorList>
            <person name="Gilroy R."/>
        </authorList>
    </citation>
    <scope>NUCLEOTIDE SEQUENCE</scope>
    <source>
        <strain evidence="2">2889</strain>
    </source>
</reference>
<dbReference type="SUPFAM" id="SSF81606">
    <property type="entry name" value="PP2C-like"/>
    <property type="match status" value="1"/>
</dbReference>
<dbReference type="AlphaFoldDB" id="A0A9D9DV56"/>
<dbReference type="Proteomes" id="UP000823612">
    <property type="component" value="Unassembled WGS sequence"/>
</dbReference>
<accession>A0A9D9DV56</accession>
<dbReference type="Gene3D" id="3.60.40.10">
    <property type="entry name" value="PPM-type phosphatase domain"/>
    <property type="match status" value="1"/>
</dbReference>
<organism evidence="2 3">
    <name type="scientific">Candidatus Pullibacteroides excrementavium</name>
    <dbReference type="NCBI Taxonomy" id="2840905"/>
    <lineage>
        <taxon>Bacteria</taxon>
        <taxon>Pseudomonadati</taxon>
        <taxon>Bacteroidota</taxon>
        <taxon>Bacteroidia</taxon>
        <taxon>Bacteroidales</taxon>
        <taxon>Candidatus Pullibacteroides</taxon>
    </lineage>
</organism>
<dbReference type="Pfam" id="PF13672">
    <property type="entry name" value="PP2C_2"/>
    <property type="match status" value="1"/>
</dbReference>
<sequence>MKRKKEPLCFACKVQGYSHQRTGKVCQDDAGALRLRSNAKRLGAWVAVVSDGHGGDRYVRSERGSRFAVEAAIGALKDFLESIGRGRSLERMKSAAAQDVMPQLCQNIYYRWQERVKEDIQKHPFTSEEKDLLKMGDDKDKDSLKAYGATLIAALVCPGHFWLALQIGDGRCIIQQADGTFKQAIELDERCFLNVTTSLCDEKPLERFHYCFSSTDFPRAVFLASDGVDDSFANDTDMFGFYQEILRTFRWRSGKKLEKEKEEIRDFLPILSQKGSGDDISVAGIILENKEILRYPF</sequence>
<protein>
    <submittedName>
        <fullName evidence="2">Protein phosphatase 2C domain-containing protein</fullName>
    </submittedName>
</protein>
<dbReference type="EMBL" id="JADIMZ010000102">
    <property type="protein sequence ID" value="MBO8433006.1"/>
    <property type="molecule type" value="Genomic_DNA"/>
</dbReference>
<evidence type="ECO:0000313" key="3">
    <source>
        <dbReference type="Proteomes" id="UP000823612"/>
    </source>
</evidence>
<proteinExistence type="predicted"/>
<evidence type="ECO:0000313" key="2">
    <source>
        <dbReference type="EMBL" id="MBO8433006.1"/>
    </source>
</evidence>
<name>A0A9D9DV56_9BACT</name>
<comment type="caution">
    <text evidence="2">The sequence shown here is derived from an EMBL/GenBank/DDBJ whole genome shotgun (WGS) entry which is preliminary data.</text>
</comment>